<protein>
    <submittedName>
        <fullName evidence="2">Glucose 1-dehydrogenase</fullName>
        <ecNumber evidence="2">1.1.1.47</ecNumber>
    </submittedName>
</protein>
<gene>
    <name evidence="2" type="ORF">OCV88_05060</name>
</gene>
<dbReference type="Pfam" id="PF13561">
    <property type="entry name" value="adh_short_C2"/>
    <property type="match status" value="1"/>
</dbReference>
<name>A0ABT2THN3_9FIRM</name>
<evidence type="ECO:0000256" key="1">
    <source>
        <dbReference type="ARBA" id="ARBA00006484"/>
    </source>
</evidence>
<dbReference type="SUPFAM" id="SSF51735">
    <property type="entry name" value="NAD(P)-binding Rossmann-fold domains"/>
    <property type="match status" value="1"/>
</dbReference>
<accession>A0ABT2THN3</accession>
<dbReference type="EC" id="1.1.1.47" evidence="2"/>
<comment type="similarity">
    <text evidence="1">Belongs to the short-chain dehydrogenases/reductases (SDR) family.</text>
</comment>
<dbReference type="PROSITE" id="PS00061">
    <property type="entry name" value="ADH_SHORT"/>
    <property type="match status" value="1"/>
</dbReference>
<organism evidence="2 3">
    <name type="scientific">Brotonthovivens ammoniilytica</name>
    <dbReference type="NCBI Taxonomy" id="2981725"/>
    <lineage>
        <taxon>Bacteria</taxon>
        <taxon>Bacillati</taxon>
        <taxon>Bacillota</taxon>
        <taxon>Clostridia</taxon>
        <taxon>Lachnospirales</taxon>
        <taxon>Lachnospiraceae</taxon>
        <taxon>Brotonthovivens</taxon>
    </lineage>
</organism>
<keyword evidence="3" id="KW-1185">Reference proteome</keyword>
<dbReference type="InterPro" id="IPR002347">
    <property type="entry name" value="SDR_fam"/>
</dbReference>
<keyword evidence="2" id="KW-0560">Oxidoreductase</keyword>
<proteinExistence type="inferred from homology"/>
<dbReference type="PANTHER" id="PTHR42760">
    <property type="entry name" value="SHORT-CHAIN DEHYDROGENASES/REDUCTASES FAMILY MEMBER"/>
    <property type="match status" value="1"/>
</dbReference>
<dbReference type="InterPro" id="IPR036291">
    <property type="entry name" value="NAD(P)-bd_dom_sf"/>
</dbReference>
<dbReference type="NCBIfam" id="NF005559">
    <property type="entry name" value="PRK07231.1"/>
    <property type="match status" value="1"/>
</dbReference>
<comment type="caution">
    <text evidence="2">The sequence shown here is derived from an EMBL/GenBank/DDBJ whole genome shotgun (WGS) entry which is preliminary data.</text>
</comment>
<dbReference type="CDD" id="cd05233">
    <property type="entry name" value="SDR_c"/>
    <property type="match status" value="1"/>
</dbReference>
<dbReference type="InterPro" id="IPR020904">
    <property type="entry name" value="Sc_DH/Rdtase_CS"/>
</dbReference>
<dbReference type="PRINTS" id="PR00081">
    <property type="entry name" value="GDHRDH"/>
</dbReference>
<dbReference type="PRINTS" id="PR00080">
    <property type="entry name" value="SDRFAMILY"/>
</dbReference>
<evidence type="ECO:0000313" key="3">
    <source>
        <dbReference type="Proteomes" id="UP001652442"/>
    </source>
</evidence>
<dbReference type="Gene3D" id="3.40.50.720">
    <property type="entry name" value="NAD(P)-binding Rossmann-like Domain"/>
    <property type="match status" value="1"/>
</dbReference>
<reference evidence="2 3" key="1">
    <citation type="journal article" date="2021" name="ISME Commun">
        <title>Automated analysis of genomic sequences facilitates high-throughput and comprehensive description of bacteria.</title>
        <authorList>
            <person name="Hitch T.C.A."/>
        </authorList>
    </citation>
    <scope>NUCLEOTIDE SEQUENCE [LARGE SCALE GENOMIC DNA]</scope>
    <source>
        <strain evidence="2 3">Sanger_109</strain>
    </source>
</reference>
<evidence type="ECO:0000313" key="2">
    <source>
        <dbReference type="EMBL" id="MCU6761707.1"/>
    </source>
</evidence>
<dbReference type="RefSeq" id="WP_158424495.1">
    <property type="nucleotide sequence ID" value="NZ_JAOQJQ010000002.1"/>
</dbReference>
<dbReference type="EMBL" id="JAOQJQ010000002">
    <property type="protein sequence ID" value="MCU6761707.1"/>
    <property type="molecule type" value="Genomic_DNA"/>
</dbReference>
<dbReference type="GO" id="GO:0047936">
    <property type="term" value="F:glucose 1-dehydrogenase [NAD(P)+] activity"/>
    <property type="evidence" value="ECO:0007669"/>
    <property type="project" value="UniProtKB-EC"/>
</dbReference>
<sequence length="265" mass="27912">MLKLNDKVAIVTGGGRGNGRGVAMALADHGAAVMVCDINEENAKNVAEEICNAGGRAVAAFCDVTDPASVEDMVKATVDAFGPVTTLINNAGVIYWKSFFEQTLEEFQREVRINLESVFIVTKAVVKSMLEHGVKAGSVVNFSSEAVSSSFPEGIGYSASKGGVQAITLALAGYLAPYGIRVNSIAPGPTPTGMNTFMHEAADQIGKTIPMGRCGDPYNDHGRICCFLASDEYSGWITAENVLVDGGKVKIPAVYNPSEAPVFHT</sequence>
<dbReference type="Proteomes" id="UP001652442">
    <property type="component" value="Unassembled WGS sequence"/>
</dbReference>